<gene>
    <name evidence="10" type="ORF">B9Z55_028854</name>
</gene>
<dbReference type="PANTHER" id="PTHR33568">
    <property type="entry name" value="DNA POLYMERASE"/>
    <property type="match status" value="1"/>
</dbReference>
<evidence type="ECO:0000256" key="1">
    <source>
        <dbReference type="ARBA" id="ARBA00005755"/>
    </source>
</evidence>
<dbReference type="OrthoDB" id="5876545at2759"/>
<keyword evidence="5" id="KW-0235">DNA replication</keyword>
<keyword evidence="6" id="KW-0239">DNA-directed DNA polymerase</keyword>
<name>A0A2G5S9V9_9PELO</name>
<dbReference type="GO" id="GO:0000166">
    <property type="term" value="F:nucleotide binding"/>
    <property type="evidence" value="ECO:0007669"/>
    <property type="project" value="InterPro"/>
</dbReference>
<evidence type="ECO:0000313" key="11">
    <source>
        <dbReference type="Proteomes" id="UP000230233"/>
    </source>
</evidence>
<keyword evidence="7" id="KW-0238">DNA-binding</keyword>
<evidence type="ECO:0000256" key="4">
    <source>
        <dbReference type="ARBA" id="ARBA00022695"/>
    </source>
</evidence>
<dbReference type="Proteomes" id="UP000230233">
    <property type="component" value="Unassembled WGS sequence"/>
</dbReference>
<dbReference type="STRING" id="1611254.A0A2G5S9V9"/>
<protein>
    <recommendedName>
        <fullName evidence="2">DNA-directed DNA polymerase</fullName>
        <ecNumber evidence="2">2.7.7.7</ecNumber>
    </recommendedName>
</protein>
<keyword evidence="4" id="KW-0548">Nucleotidyltransferase</keyword>
<dbReference type="GO" id="GO:0003677">
    <property type="term" value="F:DNA binding"/>
    <property type="evidence" value="ECO:0007669"/>
    <property type="project" value="UniProtKB-KW"/>
</dbReference>
<evidence type="ECO:0000256" key="7">
    <source>
        <dbReference type="ARBA" id="ARBA00023125"/>
    </source>
</evidence>
<dbReference type="InterPro" id="IPR043502">
    <property type="entry name" value="DNA/RNA_pol_sf"/>
</dbReference>
<evidence type="ECO:0000256" key="3">
    <source>
        <dbReference type="ARBA" id="ARBA00022679"/>
    </source>
</evidence>
<dbReference type="GO" id="GO:0003887">
    <property type="term" value="F:DNA-directed DNA polymerase activity"/>
    <property type="evidence" value="ECO:0007669"/>
    <property type="project" value="UniProtKB-KW"/>
</dbReference>
<sequence>MTNVCLLEETTTAASAAALVFRRNHIDEEKPIVLDAKPSVSINNSILSQKYLAWGCYHHAHSCSYSEESVIESGNWKKKVGCSVRVVYECHVKDSLRRDLEMKEFFDNYEALDLLQCERALVGGRTEVFRVYANCDGRVGHYLDVVSLYPTVMKHEAYPIGEPENVQRNTMKTPMTKPADIPFEGFLSCRLNAPKNLNLPVIAGKKCAKDGNQDDCQHSDDERSFTGTFTTVELKKALSLGYWITQVYHGVKYEKWIRMEMMERVDSLHHTLTYSSGWPKNVQSEEDKKAFVAGYKEKEAITLDPSLFESNAGKRAVAKLMLNSLDTDSIIFTTPEGGFESTGRRRGPYLGQLTNELSGVMSEFVTLGPKTYAYKEMLSMEKRRWSLRRRE</sequence>
<dbReference type="SUPFAM" id="SSF56672">
    <property type="entry name" value="DNA/RNA polymerases"/>
    <property type="match status" value="1"/>
</dbReference>
<dbReference type="Gene3D" id="3.90.1600.10">
    <property type="entry name" value="Palm domain of DNA polymerase"/>
    <property type="match status" value="2"/>
</dbReference>
<dbReference type="InterPro" id="IPR023211">
    <property type="entry name" value="DNA_pol_palm_dom_sf"/>
</dbReference>
<accession>A0A2G5S9V9</accession>
<comment type="similarity">
    <text evidence="1">Belongs to the DNA polymerase type-B family.</text>
</comment>
<proteinExistence type="inferred from homology"/>
<evidence type="ECO:0000256" key="5">
    <source>
        <dbReference type="ARBA" id="ARBA00022705"/>
    </source>
</evidence>
<evidence type="ECO:0000256" key="2">
    <source>
        <dbReference type="ARBA" id="ARBA00012417"/>
    </source>
</evidence>
<dbReference type="GO" id="GO:0006260">
    <property type="term" value="P:DNA replication"/>
    <property type="evidence" value="ECO:0007669"/>
    <property type="project" value="UniProtKB-KW"/>
</dbReference>
<reference evidence="11" key="1">
    <citation type="submission" date="2017-10" db="EMBL/GenBank/DDBJ databases">
        <title>Rapid genome shrinkage in a self-fertile nematode reveals novel sperm competition proteins.</title>
        <authorList>
            <person name="Yin D."/>
            <person name="Schwarz E.M."/>
            <person name="Thomas C.G."/>
            <person name="Felde R.L."/>
            <person name="Korf I.F."/>
            <person name="Cutter A.D."/>
            <person name="Schartner C.M."/>
            <person name="Ralston E.J."/>
            <person name="Meyer B.J."/>
            <person name="Haag E.S."/>
        </authorList>
    </citation>
    <scope>NUCLEOTIDE SEQUENCE [LARGE SCALE GENOMIC DNA]</scope>
    <source>
        <strain evidence="11">JU1422</strain>
    </source>
</reference>
<evidence type="ECO:0000256" key="6">
    <source>
        <dbReference type="ARBA" id="ARBA00022932"/>
    </source>
</evidence>
<dbReference type="PANTHER" id="PTHR33568:SF3">
    <property type="entry name" value="DNA-DIRECTED DNA POLYMERASE"/>
    <property type="match status" value="1"/>
</dbReference>
<comment type="catalytic activity">
    <reaction evidence="8">
        <text>DNA(n) + a 2'-deoxyribonucleoside 5'-triphosphate = DNA(n+1) + diphosphate</text>
        <dbReference type="Rhea" id="RHEA:22508"/>
        <dbReference type="Rhea" id="RHEA-COMP:17339"/>
        <dbReference type="Rhea" id="RHEA-COMP:17340"/>
        <dbReference type="ChEBI" id="CHEBI:33019"/>
        <dbReference type="ChEBI" id="CHEBI:61560"/>
        <dbReference type="ChEBI" id="CHEBI:173112"/>
        <dbReference type="EC" id="2.7.7.7"/>
    </reaction>
</comment>
<dbReference type="InterPro" id="IPR004868">
    <property type="entry name" value="DNA-dir_DNA_pol_B_mt/vir"/>
</dbReference>
<keyword evidence="3" id="KW-0808">Transferase</keyword>
<feature type="domain" description="DNA-directed DNA polymerase family B mitochondria/virus" evidence="9">
    <location>
        <begin position="119"/>
        <end position="257"/>
    </location>
</feature>
<evidence type="ECO:0000256" key="8">
    <source>
        <dbReference type="ARBA" id="ARBA00049244"/>
    </source>
</evidence>
<dbReference type="Pfam" id="PF03175">
    <property type="entry name" value="DNA_pol_B_2"/>
    <property type="match status" value="1"/>
</dbReference>
<organism evidence="10 11">
    <name type="scientific">Caenorhabditis nigoni</name>
    <dbReference type="NCBI Taxonomy" id="1611254"/>
    <lineage>
        <taxon>Eukaryota</taxon>
        <taxon>Metazoa</taxon>
        <taxon>Ecdysozoa</taxon>
        <taxon>Nematoda</taxon>
        <taxon>Chromadorea</taxon>
        <taxon>Rhabditida</taxon>
        <taxon>Rhabditina</taxon>
        <taxon>Rhabditomorpha</taxon>
        <taxon>Rhabditoidea</taxon>
        <taxon>Rhabditidae</taxon>
        <taxon>Peloderinae</taxon>
        <taxon>Caenorhabditis</taxon>
    </lineage>
</organism>
<keyword evidence="11" id="KW-1185">Reference proteome</keyword>
<dbReference type="EMBL" id="PDUG01000042">
    <property type="protein sequence ID" value="PIC11800.1"/>
    <property type="molecule type" value="Genomic_DNA"/>
</dbReference>
<evidence type="ECO:0000313" key="10">
    <source>
        <dbReference type="EMBL" id="PIC11800.1"/>
    </source>
</evidence>
<dbReference type="EC" id="2.7.7.7" evidence="2"/>
<comment type="caution">
    <text evidence="10">The sequence shown here is derived from an EMBL/GenBank/DDBJ whole genome shotgun (WGS) entry which is preliminary data.</text>
</comment>
<dbReference type="AlphaFoldDB" id="A0A2G5S9V9"/>
<evidence type="ECO:0000259" key="9">
    <source>
        <dbReference type="Pfam" id="PF03175"/>
    </source>
</evidence>